<evidence type="ECO:0000256" key="1">
    <source>
        <dbReference type="SAM" id="MobiDB-lite"/>
    </source>
</evidence>
<feature type="region of interest" description="Disordered" evidence="1">
    <location>
        <begin position="1"/>
        <end position="23"/>
    </location>
</feature>
<protein>
    <submittedName>
        <fullName evidence="2">Uncharacterized protein</fullName>
    </submittedName>
</protein>
<name>A0A7R9PR23_TIMGE</name>
<organism evidence="2">
    <name type="scientific">Timema genevievae</name>
    <name type="common">Walking stick</name>
    <dbReference type="NCBI Taxonomy" id="629358"/>
    <lineage>
        <taxon>Eukaryota</taxon>
        <taxon>Metazoa</taxon>
        <taxon>Ecdysozoa</taxon>
        <taxon>Arthropoda</taxon>
        <taxon>Hexapoda</taxon>
        <taxon>Insecta</taxon>
        <taxon>Pterygota</taxon>
        <taxon>Neoptera</taxon>
        <taxon>Polyneoptera</taxon>
        <taxon>Phasmatodea</taxon>
        <taxon>Timematodea</taxon>
        <taxon>Timematoidea</taxon>
        <taxon>Timematidae</taxon>
        <taxon>Timema</taxon>
    </lineage>
</organism>
<gene>
    <name evidence="2" type="ORF">TGEB3V08_LOCUS10416</name>
</gene>
<reference evidence="2" key="1">
    <citation type="submission" date="2020-11" db="EMBL/GenBank/DDBJ databases">
        <authorList>
            <person name="Tran Van P."/>
        </authorList>
    </citation>
    <scope>NUCLEOTIDE SEQUENCE</scope>
</reference>
<evidence type="ECO:0000313" key="2">
    <source>
        <dbReference type="EMBL" id="CAD7608609.1"/>
    </source>
</evidence>
<proteinExistence type="predicted"/>
<dbReference type="AlphaFoldDB" id="A0A7R9PR23"/>
<sequence>MATLENGNRPEEGGWIPGLGENRPHARQLGKSFFGYVPDAFSMKGLSMPSDKSLQSSNITTVGNEQPDICREEEIHVQHVTVDEAYPIDDSSNKEVIVNSGVSFNEGDIASKLLEVEQICDQLRKC</sequence>
<accession>A0A7R9PR23</accession>
<dbReference type="EMBL" id="OE845962">
    <property type="protein sequence ID" value="CAD7608609.1"/>
    <property type="molecule type" value="Genomic_DNA"/>
</dbReference>